<dbReference type="RefSeq" id="WP_027009741.1">
    <property type="nucleotide sequence ID" value="NZ_CP091521.1"/>
</dbReference>
<dbReference type="KEGG" id="ckh:LVJ77_09200"/>
<proteinExistence type="predicted"/>
<reference evidence="2" key="2">
    <citation type="submission" date="2024-09" db="EMBL/GenBank/DDBJ databases">
        <authorList>
            <person name="Veyrier F.J."/>
        </authorList>
    </citation>
    <scope>NUCLEOTIDE SEQUENCE</scope>
    <source>
        <strain evidence="2">17694</strain>
    </source>
</reference>
<gene>
    <name evidence="2" type="ORF">LVJ77_09200</name>
</gene>
<evidence type="ECO:0000313" key="3">
    <source>
        <dbReference type="Proteomes" id="UP000831534"/>
    </source>
</evidence>
<keyword evidence="1" id="KW-0472">Membrane</keyword>
<name>A0A8T9MT64_9NEIS</name>
<dbReference type="EMBL" id="CP091521">
    <property type="protein sequence ID" value="UOP04459.1"/>
    <property type="molecule type" value="Genomic_DNA"/>
</dbReference>
<sequence length="212" mass="25190">MQQREWHFHYPTNRNLSRLIMLVWIVPVLLGFAYPKLYWWGVGTGLAGAIGLGIGIDTWWRSRRTNEFVRLDEQGLSFQINPDPATYRIPYSALLYVELDYQLMPYTYQMTHAKLHLEYRLPEDDPDSEPRKQLMDLRRLHYPPPSWEEWKRNGSGYAYAQTVLALHDALIRACAPKQLALFSPTQAMRDKAWLEQEKQRTREWLDSFKKPY</sequence>
<evidence type="ECO:0000313" key="2">
    <source>
        <dbReference type="EMBL" id="UOP04459.1"/>
    </source>
</evidence>
<keyword evidence="1" id="KW-1133">Transmembrane helix</keyword>
<accession>A0A8T9MT64</accession>
<feature type="transmembrane region" description="Helical" evidence="1">
    <location>
        <begin position="40"/>
        <end position="60"/>
    </location>
</feature>
<evidence type="ECO:0000256" key="1">
    <source>
        <dbReference type="SAM" id="Phobius"/>
    </source>
</evidence>
<feature type="transmembrane region" description="Helical" evidence="1">
    <location>
        <begin position="16"/>
        <end position="34"/>
    </location>
</feature>
<protein>
    <submittedName>
        <fullName evidence="2">Uncharacterized protein</fullName>
    </submittedName>
</protein>
<keyword evidence="1" id="KW-0812">Transmembrane</keyword>
<dbReference type="Proteomes" id="UP000831534">
    <property type="component" value="Chromosome"/>
</dbReference>
<organism evidence="2 3">
    <name type="scientific">Conchiformibius kuhniae</name>
    <dbReference type="NCBI Taxonomy" id="211502"/>
    <lineage>
        <taxon>Bacteria</taxon>
        <taxon>Pseudomonadati</taxon>
        <taxon>Pseudomonadota</taxon>
        <taxon>Betaproteobacteria</taxon>
        <taxon>Neisseriales</taxon>
        <taxon>Neisseriaceae</taxon>
        <taxon>Conchiformibius</taxon>
    </lineage>
</organism>
<keyword evidence="3" id="KW-1185">Reference proteome</keyword>
<reference evidence="2" key="1">
    <citation type="journal article" date="2022" name="Res Sq">
        <title>Evolution of multicellular longitudinally dividing oral cavity symbionts (Neisseriaceae).</title>
        <authorList>
            <person name="Nyongesa S."/>
            <person name="Weber P."/>
            <person name="Bernet E."/>
            <person name="Pullido F."/>
            <person name="Nieckarz M."/>
            <person name="Delaby M."/>
            <person name="Nieves C."/>
            <person name="Viehboeck T."/>
            <person name="Krause N."/>
            <person name="Rivera-Millot A."/>
            <person name="Nakamura A."/>
            <person name="Vischer N."/>
            <person name="VanNieuwenhze M."/>
            <person name="Brun Y."/>
            <person name="Cava F."/>
            <person name="Bulgheresi S."/>
            <person name="Veyrier F."/>
        </authorList>
    </citation>
    <scope>NUCLEOTIDE SEQUENCE</scope>
    <source>
        <strain evidence="2">17694</strain>
    </source>
</reference>
<dbReference type="AlphaFoldDB" id="A0A8T9MT64"/>